<organism evidence="1 2">
    <name type="scientific">Blastomyces silverae</name>
    <dbReference type="NCBI Taxonomy" id="2060906"/>
    <lineage>
        <taxon>Eukaryota</taxon>
        <taxon>Fungi</taxon>
        <taxon>Dikarya</taxon>
        <taxon>Ascomycota</taxon>
        <taxon>Pezizomycotina</taxon>
        <taxon>Eurotiomycetes</taxon>
        <taxon>Eurotiomycetidae</taxon>
        <taxon>Onygenales</taxon>
        <taxon>Ajellomycetaceae</taxon>
        <taxon>Blastomyces</taxon>
    </lineage>
</organism>
<protein>
    <submittedName>
        <fullName evidence="1">Uncharacterized protein</fullName>
    </submittedName>
</protein>
<evidence type="ECO:0000313" key="1">
    <source>
        <dbReference type="EMBL" id="KLJ10124.1"/>
    </source>
</evidence>
<evidence type="ECO:0000313" key="2">
    <source>
        <dbReference type="Proteomes" id="UP000053573"/>
    </source>
</evidence>
<proteinExistence type="predicted"/>
<dbReference type="AlphaFoldDB" id="A0A0H1BF62"/>
<name>A0A0H1BF62_9EURO</name>
<gene>
    <name evidence="1" type="ORF">EMPG_14479</name>
</gene>
<dbReference type="EMBL" id="LDEV01002154">
    <property type="protein sequence ID" value="KLJ10124.1"/>
    <property type="molecule type" value="Genomic_DNA"/>
</dbReference>
<dbReference type="Proteomes" id="UP000053573">
    <property type="component" value="Unassembled WGS sequence"/>
</dbReference>
<reference evidence="2" key="1">
    <citation type="journal article" date="2015" name="PLoS Genet.">
        <title>The dynamic genome and transcriptome of the human fungal pathogen Blastomyces and close relative Emmonsia.</title>
        <authorList>
            <person name="Munoz J.F."/>
            <person name="Gauthier G.M."/>
            <person name="Desjardins C.A."/>
            <person name="Gallo J.E."/>
            <person name="Holder J."/>
            <person name="Sullivan T.D."/>
            <person name="Marty A.J."/>
            <person name="Carmen J.C."/>
            <person name="Chen Z."/>
            <person name="Ding L."/>
            <person name="Gujja S."/>
            <person name="Magrini V."/>
            <person name="Misas E."/>
            <person name="Mitreva M."/>
            <person name="Priest M."/>
            <person name="Saif S."/>
            <person name="Whiston E.A."/>
            <person name="Young S."/>
            <person name="Zeng Q."/>
            <person name="Goldman W.E."/>
            <person name="Mardis E.R."/>
            <person name="Taylor J.W."/>
            <person name="McEwen J.G."/>
            <person name="Clay O.K."/>
            <person name="Klein B.S."/>
            <person name="Cuomo C.A."/>
        </authorList>
    </citation>
    <scope>NUCLEOTIDE SEQUENCE [LARGE SCALE GENOMIC DNA]</scope>
    <source>
        <strain evidence="2">UAMH 139</strain>
    </source>
</reference>
<keyword evidence="2" id="KW-1185">Reference proteome</keyword>
<comment type="caution">
    <text evidence="1">The sequence shown here is derived from an EMBL/GenBank/DDBJ whole genome shotgun (WGS) entry which is preliminary data.</text>
</comment>
<sequence length="89" mass="10356">MQSITELLEGTANANPGNEEWLDWMRHIFRSRIAALFIRAFSRPRPSVPPPLYHTTQEAFMRLTNRASAGAAPVWRRKPFRNLTVRYIC</sequence>
<accession>A0A0H1BF62</accession>